<sequence>MTKTLESKLNEFFIEHDIENEEVKTALRKVFDTTCETAFFYDLMDEAERNGQEYSYDVDFTAILDRYVYIFLGKNAVSHIEQIFGLDGSWGTDIFYISDDFQGLVVSVM</sequence>
<proteinExistence type="predicted"/>
<reference evidence="1" key="1">
    <citation type="submission" date="2022-09" db="EMBL/GenBank/DDBJ databases">
        <title>Characteristics of the novel Enterococcus vB_Efa29212_2e and vB_Efa29212_3e bacteriophages.</title>
        <authorList>
            <person name="Lach J."/>
            <person name="Moryl M."/>
        </authorList>
    </citation>
    <scope>NUCLEOTIDE SEQUENCE</scope>
</reference>
<evidence type="ECO:0000313" key="1">
    <source>
        <dbReference type="EMBL" id="UYB00701.1"/>
    </source>
</evidence>
<accession>A0A978AB80</accession>
<name>A0A978AB80_9CAUD</name>
<protein>
    <submittedName>
        <fullName evidence="1">Uncharacterized protein</fullName>
    </submittedName>
</protein>
<dbReference type="EMBL" id="OP559178">
    <property type="protein sequence ID" value="UYB00701.1"/>
    <property type="molecule type" value="Genomic_DNA"/>
</dbReference>
<gene>
    <name evidence="1" type="ORF">GMNKNHGO_00074</name>
</gene>
<organism evidence="1">
    <name type="scientific">Enterococcus phage vB_Efa29212_3e</name>
    <dbReference type="NCBI Taxonomy" id="2982224"/>
    <lineage>
        <taxon>Viruses</taxon>
        <taxon>Duplodnaviria</taxon>
        <taxon>Heunggongvirae</taxon>
        <taxon>Uroviricota</taxon>
        <taxon>Caudoviricetes</taxon>
        <taxon>Herelleviridae</taxon>
        <taxon>Brockvirinae</taxon>
        <taxon>Kochikohdavirus</taxon>
    </lineage>
</organism>